<reference evidence="13" key="2">
    <citation type="journal article" date="2024" name="Plant">
        <title>Genomic evolution and insights into agronomic trait innovations of Sesamum species.</title>
        <authorList>
            <person name="Miao H."/>
            <person name="Wang L."/>
            <person name="Qu L."/>
            <person name="Liu H."/>
            <person name="Sun Y."/>
            <person name="Le M."/>
            <person name="Wang Q."/>
            <person name="Wei S."/>
            <person name="Zheng Y."/>
            <person name="Lin W."/>
            <person name="Duan Y."/>
            <person name="Cao H."/>
            <person name="Xiong S."/>
            <person name="Wang X."/>
            <person name="Wei L."/>
            <person name="Li C."/>
            <person name="Ma Q."/>
            <person name="Ju M."/>
            <person name="Zhao R."/>
            <person name="Li G."/>
            <person name="Mu C."/>
            <person name="Tian Q."/>
            <person name="Mei H."/>
            <person name="Zhang T."/>
            <person name="Gao T."/>
            <person name="Zhang H."/>
        </authorList>
    </citation>
    <scope>NUCLEOTIDE SEQUENCE</scope>
    <source>
        <strain evidence="13">KEN8</strain>
    </source>
</reference>
<keyword evidence="10" id="KW-0862">Zinc</keyword>
<dbReference type="SUPFAM" id="SSF53098">
    <property type="entry name" value="Ribonuclease H-like"/>
    <property type="match status" value="1"/>
</dbReference>
<keyword evidence="9" id="KW-0233">DNA recombination</keyword>
<keyword evidence="8" id="KW-0548">Nucleotidyltransferase</keyword>
<keyword evidence="8" id="KW-0239">DNA-directed DNA polymerase</keyword>
<dbReference type="InterPro" id="IPR001584">
    <property type="entry name" value="Integrase_cat-core"/>
</dbReference>
<organism evidence="13">
    <name type="scientific">Sesamum calycinum</name>
    <dbReference type="NCBI Taxonomy" id="2727403"/>
    <lineage>
        <taxon>Eukaryota</taxon>
        <taxon>Viridiplantae</taxon>
        <taxon>Streptophyta</taxon>
        <taxon>Embryophyta</taxon>
        <taxon>Tracheophyta</taxon>
        <taxon>Spermatophyta</taxon>
        <taxon>Magnoliopsida</taxon>
        <taxon>eudicotyledons</taxon>
        <taxon>Gunneridae</taxon>
        <taxon>Pentapetalae</taxon>
        <taxon>asterids</taxon>
        <taxon>lamiids</taxon>
        <taxon>Lamiales</taxon>
        <taxon>Pedaliaceae</taxon>
        <taxon>Sesamum</taxon>
    </lineage>
</organism>
<dbReference type="GO" id="GO:0004519">
    <property type="term" value="F:endonuclease activity"/>
    <property type="evidence" value="ECO:0007669"/>
    <property type="project" value="UniProtKB-KW"/>
</dbReference>
<dbReference type="InterPro" id="IPR001878">
    <property type="entry name" value="Znf_CCHC"/>
</dbReference>
<keyword evidence="1" id="KW-0540">Nuclease</keyword>
<dbReference type="PANTHER" id="PTHR42648:SF11">
    <property type="entry name" value="TRANSPOSON TY4-P GAG-POL POLYPROTEIN"/>
    <property type="match status" value="1"/>
</dbReference>
<evidence type="ECO:0000256" key="9">
    <source>
        <dbReference type="ARBA" id="ARBA00023172"/>
    </source>
</evidence>
<keyword evidence="10" id="KW-0863">Zinc-finger</keyword>
<evidence type="ECO:0000256" key="2">
    <source>
        <dbReference type="ARBA" id="ARBA00022723"/>
    </source>
</evidence>
<evidence type="ECO:0000256" key="8">
    <source>
        <dbReference type="ARBA" id="ARBA00022932"/>
    </source>
</evidence>
<dbReference type="PROSITE" id="PS50158">
    <property type="entry name" value="ZF_CCHC"/>
    <property type="match status" value="1"/>
</dbReference>
<evidence type="ECO:0000256" key="4">
    <source>
        <dbReference type="ARBA" id="ARBA00022801"/>
    </source>
</evidence>
<dbReference type="InterPro" id="IPR012337">
    <property type="entry name" value="RNaseH-like_sf"/>
</dbReference>
<dbReference type="GO" id="GO:0003964">
    <property type="term" value="F:RNA-directed DNA polymerase activity"/>
    <property type="evidence" value="ECO:0007669"/>
    <property type="project" value="UniProtKB-KW"/>
</dbReference>
<keyword evidence="4" id="KW-0378">Hydrolase</keyword>
<dbReference type="GO" id="GO:0003676">
    <property type="term" value="F:nucleic acid binding"/>
    <property type="evidence" value="ECO:0007669"/>
    <property type="project" value="InterPro"/>
</dbReference>
<evidence type="ECO:0000256" key="1">
    <source>
        <dbReference type="ARBA" id="ARBA00022722"/>
    </source>
</evidence>
<dbReference type="Pfam" id="PF00665">
    <property type="entry name" value="rve"/>
    <property type="match status" value="1"/>
</dbReference>
<feature type="domain" description="CCHC-type" evidence="11">
    <location>
        <begin position="25"/>
        <end position="40"/>
    </location>
</feature>
<dbReference type="Gene3D" id="3.30.420.10">
    <property type="entry name" value="Ribonuclease H-like superfamily/Ribonuclease H"/>
    <property type="match status" value="1"/>
</dbReference>
<evidence type="ECO:0008006" key="14">
    <source>
        <dbReference type="Google" id="ProtNLM"/>
    </source>
</evidence>
<dbReference type="InterPro" id="IPR039537">
    <property type="entry name" value="Retrotran_Ty1/copia-like"/>
</dbReference>
<dbReference type="Gene3D" id="4.10.60.10">
    <property type="entry name" value="Zinc finger, CCHC-type"/>
    <property type="match status" value="1"/>
</dbReference>
<sequence length="154" mass="18103">MEVREGGFWKMKFQIEVKGKKMINCYKCKESGYMKRDCPNQKKQADEKCDDSSKFADVVQNDNSDCSDGVMLSVSTNQESSLGGSLYYVIFTNEFSKNIWVYFFKQKYEVFPKFKLWKAEVENQIGRKIKYLRSDNGTEYTDSQFQKFCEEHGI</sequence>
<dbReference type="GO" id="GO:0006310">
    <property type="term" value="P:DNA recombination"/>
    <property type="evidence" value="ECO:0007669"/>
    <property type="project" value="UniProtKB-KW"/>
</dbReference>
<keyword evidence="5" id="KW-0460">Magnesium</keyword>
<dbReference type="PANTHER" id="PTHR42648">
    <property type="entry name" value="TRANSPOSASE, PUTATIVE-RELATED"/>
    <property type="match status" value="1"/>
</dbReference>
<dbReference type="GO" id="GO:0016787">
    <property type="term" value="F:hydrolase activity"/>
    <property type="evidence" value="ECO:0007669"/>
    <property type="project" value="UniProtKB-KW"/>
</dbReference>
<keyword evidence="6" id="KW-0229">DNA integration</keyword>
<keyword evidence="8" id="KW-0808">Transferase</keyword>
<dbReference type="InterPro" id="IPR036397">
    <property type="entry name" value="RNaseH_sf"/>
</dbReference>
<accession>A0AAW2PTQ4</accession>
<evidence type="ECO:0000256" key="6">
    <source>
        <dbReference type="ARBA" id="ARBA00022908"/>
    </source>
</evidence>
<dbReference type="GO" id="GO:0015074">
    <property type="term" value="P:DNA integration"/>
    <property type="evidence" value="ECO:0007669"/>
    <property type="project" value="UniProtKB-KW"/>
</dbReference>
<protein>
    <recommendedName>
        <fullName evidence="14">Retrovirus-related Pol polyprotein from transposon TNT 1-94</fullName>
    </recommendedName>
</protein>
<evidence type="ECO:0000256" key="10">
    <source>
        <dbReference type="PROSITE-ProRule" id="PRU00047"/>
    </source>
</evidence>
<gene>
    <name evidence="13" type="ORF">Scaly_1485800</name>
</gene>
<keyword evidence="2" id="KW-0479">Metal-binding</keyword>
<reference evidence="13" key="1">
    <citation type="submission" date="2020-06" db="EMBL/GenBank/DDBJ databases">
        <authorList>
            <person name="Li T."/>
            <person name="Hu X."/>
            <person name="Zhang T."/>
            <person name="Song X."/>
            <person name="Zhang H."/>
            <person name="Dai N."/>
            <person name="Sheng W."/>
            <person name="Hou X."/>
            <person name="Wei L."/>
        </authorList>
    </citation>
    <scope>NUCLEOTIDE SEQUENCE</scope>
    <source>
        <strain evidence="13">KEN8</strain>
        <tissue evidence="13">Leaf</tissue>
    </source>
</reference>
<dbReference type="InterPro" id="IPR036875">
    <property type="entry name" value="Znf_CCHC_sf"/>
</dbReference>
<feature type="domain" description="Integrase catalytic" evidence="12">
    <location>
        <begin position="50"/>
        <end position="154"/>
    </location>
</feature>
<name>A0AAW2PTQ4_9LAMI</name>
<dbReference type="GO" id="GO:0008270">
    <property type="term" value="F:zinc ion binding"/>
    <property type="evidence" value="ECO:0007669"/>
    <property type="project" value="UniProtKB-KW"/>
</dbReference>
<proteinExistence type="predicted"/>
<evidence type="ECO:0000256" key="3">
    <source>
        <dbReference type="ARBA" id="ARBA00022759"/>
    </source>
</evidence>
<dbReference type="EMBL" id="JACGWM010000008">
    <property type="protein sequence ID" value="KAL0358001.1"/>
    <property type="molecule type" value="Genomic_DNA"/>
</dbReference>
<evidence type="ECO:0000256" key="5">
    <source>
        <dbReference type="ARBA" id="ARBA00022842"/>
    </source>
</evidence>
<evidence type="ECO:0000259" key="12">
    <source>
        <dbReference type="PROSITE" id="PS50994"/>
    </source>
</evidence>
<dbReference type="GO" id="GO:0003887">
    <property type="term" value="F:DNA-directed DNA polymerase activity"/>
    <property type="evidence" value="ECO:0007669"/>
    <property type="project" value="UniProtKB-KW"/>
</dbReference>
<evidence type="ECO:0000259" key="11">
    <source>
        <dbReference type="PROSITE" id="PS50158"/>
    </source>
</evidence>
<dbReference type="SUPFAM" id="SSF57756">
    <property type="entry name" value="Retrovirus zinc finger-like domains"/>
    <property type="match status" value="1"/>
</dbReference>
<dbReference type="PROSITE" id="PS50994">
    <property type="entry name" value="INTEGRASE"/>
    <property type="match status" value="1"/>
</dbReference>
<dbReference type="AlphaFoldDB" id="A0AAW2PTQ4"/>
<evidence type="ECO:0000313" key="13">
    <source>
        <dbReference type="EMBL" id="KAL0358001.1"/>
    </source>
</evidence>
<keyword evidence="7" id="KW-0695">RNA-directed DNA polymerase</keyword>
<evidence type="ECO:0000256" key="7">
    <source>
        <dbReference type="ARBA" id="ARBA00022918"/>
    </source>
</evidence>
<comment type="caution">
    <text evidence="13">The sequence shown here is derived from an EMBL/GenBank/DDBJ whole genome shotgun (WGS) entry which is preliminary data.</text>
</comment>
<keyword evidence="3" id="KW-0255">Endonuclease</keyword>